<dbReference type="InterPro" id="IPR013325">
    <property type="entry name" value="RNA_pol_sigma_r2"/>
</dbReference>
<dbReference type="SUPFAM" id="SSF88659">
    <property type="entry name" value="Sigma3 and sigma4 domains of RNA polymerase sigma factors"/>
    <property type="match status" value="1"/>
</dbReference>
<dbReference type="InterPro" id="IPR013249">
    <property type="entry name" value="RNA_pol_sigma70_r4_t2"/>
</dbReference>
<organism evidence="7 8">
    <name type="scientific">Actinoplanes utahensis</name>
    <dbReference type="NCBI Taxonomy" id="1869"/>
    <lineage>
        <taxon>Bacteria</taxon>
        <taxon>Bacillati</taxon>
        <taxon>Actinomycetota</taxon>
        <taxon>Actinomycetes</taxon>
        <taxon>Micromonosporales</taxon>
        <taxon>Micromonosporaceae</taxon>
        <taxon>Actinoplanes</taxon>
    </lineage>
</organism>
<keyword evidence="2" id="KW-0805">Transcription regulation</keyword>
<dbReference type="OrthoDB" id="4184921at2"/>
<evidence type="ECO:0000259" key="6">
    <source>
        <dbReference type="Pfam" id="PF08281"/>
    </source>
</evidence>
<evidence type="ECO:0000256" key="1">
    <source>
        <dbReference type="ARBA" id="ARBA00010641"/>
    </source>
</evidence>
<feature type="domain" description="RNA polymerase sigma factor 70 region 4 type 2" evidence="6">
    <location>
        <begin position="109"/>
        <end position="161"/>
    </location>
</feature>
<accession>A0A0A6UQ04</accession>
<reference evidence="7 8" key="1">
    <citation type="submission" date="2014-10" db="EMBL/GenBank/DDBJ databases">
        <title>Draft genome sequence of Actinoplanes utahensis NRRL 12052.</title>
        <authorList>
            <person name="Velasco-Bucheli B."/>
            <person name="del Cerro C."/>
            <person name="Hormigo D."/>
            <person name="Garcia J.L."/>
            <person name="Acebal C."/>
            <person name="Arroyo M."/>
            <person name="de la Mata I."/>
        </authorList>
    </citation>
    <scope>NUCLEOTIDE SEQUENCE [LARGE SCALE GENOMIC DNA]</scope>
    <source>
        <strain evidence="7 8">NRRL 12052</strain>
    </source>
</reference>
<evidence type="ECO:0000256" key="2">
    <source>
        <dbReference type="ARBA" id="ARBA00023015"/>
    </source>
</evidence>
<evidence type="ECO:0000256" key="4">
    <source>
        <dbReference type="ARBA" id="ARBA00023163"/>
    </source>
</evidence>
<comment type="similarity">
    <text evidence="1">Belongs to the sigma-70 factor family. ECF subfamily.</text>
</comment>
<dbReference type="SUPFAM" id="SSF88946">
    <property type="entry name" value="Sigma2 domain of RNA polymerase sigma factors"/>
    <property type="match status" value="1"/>
</dbReference>
<dbReference type="InterPro" id="IPR013324">
    <property type="entry name" value="RNA_pol_sigma_r3/r4-like"/>
</dbReference>
<dbReference type="GO" id="GO:0016987">
    <property type="term" value="F:sigma factor activity"/>
    <property type="evidence" value="ECO:0007669"/>
    <property type="project" value="UniProtKB-KW"/>
</dbReference>
<dbReference type="GO" id="GO:0003677">
    <property type="term" value="F:DNA binding"/>
    <property type="evidence" value="ECO:0007669"/>
    <property type="project" value="InterPro"/>
</dbReference>
<dbReference type="Proteomes" id="UP000054537">
    <property type="component" value="Unassembled WGS sequence"/>
</dbReference>
<dbReference type="InterPro" id="IPR036388">
    <property type="entry name" value="WH-like_DNA-bd_sf"/>
</dbReference>
<name>A0A0A6UQ04_ACTUT</name>
<sequence length="188" mass="21263">MSSGTEHEQRFRHVYASNFPALLAYASRRVDQHADASDVVAETFLVAWRRSGDLPPDDEIRLWLYGVARRVLANHHRGGTRRERLGERLRQRITAVVSRDPASEVPQRLAVRAALARLDEPDRELIMLTTWEGLQPREAADVLGISAGAARTRLSRARARLRELIGDDPYVDGHVRDVLTTTAPKEER</sequence>
<keyword evidence="4" id="KW-0804">Transcription</keyword>
<proteinExistence type="inferred from homology"/>
<evidence type="ECO:0000313" key="7">
    <source>
        <dbReference type="EMBL" id="KHD78215.1"/>
    </source>
</evidence>
<evidence type="ECO:0000256" key="3">
    <source>
        <dbReference type="ARBA" id="ARBA00023082"/>
    </source>
</evidence>
<comment type="caution">
    <text evidence="7">The sequence shown here is derived from an EMBL/GenBank/DDBJ whole genome shotgun (WGS) entry which is preliminary data.</text>
</comment>
<evidence type="ECO:0000259" key="5">
    <source>
        <dbReference type="Pfam" id="PF04542"/>
    </source>
</evidence>
<dbReference type="PANTHER" id="PTHR43133:SF46">
    <property type="entry name" value="RNA POLYMERASE SIGMA-70 FACTOR ECF SUBFAMILY"/>
    <property type="match status" value="1"/>
</dbReference>
<dbReference type="NCBIfam" id="TIGR02937">
    <property type="entry name" value="sigma70-ECF"/>
    <property type="match status" value="1"/>
</dbReference>
<dbReference type="RefSeq" id="WP_043523322.1">
    <property type="nucleotide sequence ID" value="NZ_BAABKU010000004.1"/>
</dbReference>
<dbReference type="AlphaFoldDB" id="A0A0A6UQ04"/>
<dbReference type="Pfam" id="PF04542">
    <property type="entry name" value="Sigma70_r2"/>
    <property type="match status" value="1"/>
</dbReference>
<feature type="domain" description="RNA polymerase sigma-70 region 2" evidence="5">
    <location>
        <begin position="15"/>
        <end position="81"/>
    </location>
</feature>
<protein>
    <submittedName>
        <fullName evidence="7">RNA polymerase subunit sigma-24</fullName>
    </submittedName>
</protein>
<keyword evidence="8" id="KW-1185">Reference proteome</keyword>
<evidence type="ECO:0000313" key="8">
    <source>
        <dbReference type="Proteomes" id="UP000054537"/>
    </source>
</evidence>
<dbReference type="GO" id="GO:0006352">
    <property type="term" value="P:DNA-templated transcription initiation"/>
    <property type="evidence" value="ECO:0007669"/>
    <property type="project" value="InterPro"/>
</dbReference>
<dbReference type="Gene3D" id="1.10.10.10">
    <property type="entry name" value="Winged helix-like DNA-binding domain superfamily/Winged helix DNA-binding domain"/>
    <property type="match status" value="1"/>
</dbReference>
<dbReference type="EMBL" id="JRTT01000006">
    <property type="protein sequence ID" value="KHD78215.1"/>
    <property type="molecule type" value="Genomic_DNA"/>
</dbReference>
<dbReference type="Pfam" id="PF08281">
    <property type="entry name" value="Sigma70_r4_2"/>
    <property type="match status" value="1"/>
</dbReference>
<dbReference type="eggNOG" id="COG1595">
    <property type="taxonomic scope" value="Bacteria"/>
</dbReference>
<dbReference type="InterPro" id="IPR039425">
    <property type="entry name" value="RNA_pol_sigma-70-like"/>
</dbReference>
<dbReference type="InterPro" id="IPR014284">
    <property type="entry name" value="RNA_pol_sigma-70_dom"/>
</dbReference>
<gene>
    <name evidence="7" type="ORF">MB27_07180</name>
</gene>
<dbReference type="PANTHER" id="PTHR43133">
    <property type="entry name" value="RNA POLYMERASE ECF-TYPE SIGMA FACTO"/>
    <property type="match status" value="1"/>
</dbReference>
<dbReference type="Gene3D" id="1.10.1740.10">
    <property type="match status" value="1"/>
</dbReference>
<dbReference type="STRING" id="1869.MB27_07180"/>
<dbReference type="InterPro" id="IPR007627">
    <property type="entry name" value="RNA_pol_sigma70_r2"/>
</dbReference>
<keyword evidence="3" id="KW-0731">Sigma factor</keyword>